<dbReference type="KEGG" id="pfj:MYCFIDRAFT_178475"/>
<organism evidence="1 2">
    <name type="scientific">Pseudocercospora fijiensis (strain CIRAD86)</name>
    <name type="common">Black leaf streak disease fungus</name>
    <name type="synonym">Mycosphaerella fijiensis</name>
    <dbReference type="NCBI Taxonomy" id="383855"/>
    <lineage>
        <taxon>Eukaryota</taxon>
        <taxon>Fungi</taxon>
        <taxon>Dikarya</taxon>
        <taxon>Ascomycota</taxon>
        <taxon>Pezizomycotina</taxon>
        <taxon>Dothideomycetes</taxon>
        <taxon>Dothideomycetidae</taxon>
        <taxon>Mycosphaerellales</taxon>
        <taxon>Mycosphaerellaceae</taxon>
        <taxon>Pseudocercospora</taxon>
    </lineage>
</organism>
<dbReference type="AlphaFoldDB" id="M3AMI4"/>
<dbReference type="RefSeq" id="XP_007930725.1">
    <property type="nucleotide sequence ID" value="XM_007932534.1"/>
</dbReference>
<reference evidence="1 2" key="1">
    <citation type="journal article" date="2012" name="PLoS Pathog.">
        <title>Diverse lifestyles and strategies of plant pathogenesis encoded in the genomes of eighteen Dothideomycetes fungi.</title>
        <authorList>
            <person name="Ohm R.A."/>
            <person name="Feau N."/>
            <person name="Henrissat B."/>
            <person name="Schoch C.L."/>
            <person name="Horwitz B.A."/>
            <person name="Barry K.W."/>
            <person name="Condon B.J."/>
            <person name="Copeland A.C."/>
            <person name="Dhillon B."/>
            <person name="Glaser F."/>
            <person name="Hesse C.N."/>
            <person name="Kosti I."/>
            <person name="LaButti K."/>
            <person name="Lindquist E.A."/>
            <person name="Lucas S."/>
            <person name="Salamov A.A."/>
            <person name="Bradshaw R.E."/>
            <person name="Ciuffetti L."/>
            <person name="Hamelin R.C."/>
            <person name="Kema G.H.J."/>
            <person name="Lawrence C."/>
            <person name="Scott J.A."/>
            <person name="Spatafora J.W."/>
            <person name="Turgeon B.G."/>
            <person name="de Wit P.J.G.M."/>
            <person name="Zhong S."/>
            <person name="Goodwin S.B."/>
            <person name="Grigoriev I.V."/>
        </authorList>
    </citation>
    <scope>NUCLEOTIDE SEQUENCE [LARGE SCALE GENOMIC DNA]</scope>
    <source>
        <strain evidence="1 2">CIRAD86</strain>
    </source>
</reference>
<dbReference type="VEuPathDB" id="FungiDB:MYCFIDRAFT_178475"/>
<evidence type="ECO:0000313" key="2">
    <source>
        <dbReference type="Proteomes" id="UP000016932"/>
    </source>
</evidence>
<dbReference type="Proteomes" id="UP000016932">
    <property type="component" value="Unassembled WGS sequence"/>
</dbReference>
<keyword evidence="2" id="KW-1185">Reference proteome</keyword>
<sequence>MDAWGQINCRNSDLFQRGWVCAVTSGVSTGDVKIAKDSNFNDVWQRRWRWRKGETGDGRVQERPTQL</sequence>
<name>M3AMI4_PSEFD</name>
<dbReference type="HOGENOM" id="CLU_2813489_0_0_1"/>
<proteinExistence type="predicted"/>
<gene>
    <name evidence="1" type="ORF">MYCFIDRAFT_178475</name>
</gene>
<protein>
    <submittedName>
        <fullName evidence="1">Uncharacterized protein</fullName>
    </submittedName>
</protein>
<dbReference type="EMBL" id="KB446563">
    <property type="protein sequence ID" value="EME78328.1"/>
    <property type="molecule type" value="Genomic_DNA"/>
</dbReference>
<dbReference type="GeneID" id="19333947"/>
<evidence type="ECO:0000313" key="1">
    <source>
        <dbReference type="EMBL" id="EME78328.1"/>
    </source>
</evidence>
<accession>M3AMI4</accession>